<comment type="caution">
    <text evidence="1">The sequence shown here is derived from an EMBL/GenBank/DDBJ whole genome shotgun (WGS) entry which is preliminary data.</text>
</comment>
<evidence type="ECO:0000313" key="2">
    <source>
        <dbReference type="Proteomes" id="UP001066276"/>
    </source>
</evidence>
<keyword evidence="2" id="KW-1185">Reference proteome</keyword>
<sequence>MRRSEVFRLGFLRVGTERQNQLRNGLKSPVGAVIILLRVEFLGESSQQPRLQSGDPGETALPLLQVILDVRVKRMSVPVSRKCAAVASGYADFYFRRHAPSEHKRHCRGMSFCLAPPLGCAPSGGSEEREPDHRRRERLLFNISPRESLLTGS</sequence>
<organism evidence="1 2">
    <name type="scientific">Pleurodeles waltl</name>
    <name type="common">Iberian ribbed newt</name>
    <dbReference type="NCBI Taxonomy" id="8319"/>
    <lineage>
        <taxon>Eukaryota</taxon>
        <taxon>Metazoa</taxon>
        <taxon>Chordata</taxon>
        <taxon>Craniata</taxon>
        <taxon>Vertebrata</taxon>
        <taxon>Euteleostomi</taxon>
        <taxon>Amphibia</taxon>
        <taxon>Batrachia</taxon>
        <taxon>Caudata</taxon>
        <taxon>Salamandroidea</taxon>
        <taxon>Salamandridae</taxon>
        <taxon>Pleurodelinae</taxon>
        <taxon>Pleurodeles</taxon>
    </lineage>
</organism>
<dbReference type="AlphaFoldDB" id="A0AAV7SVC6"/>
<name>A0AAV7SVC6_PLEWA</name>
<protein>
    <submittedName>
        <fullName evidence="1">Uncharacterized protein</fullName>
    </submittedName>
</protein>
<reference evidence="1" key="1">
    <citation type="journal article" date="2022" name="bioRxiv">
        <title>Sequencing and chromosome-scale assembly of the giantPleurodeles waltlgenome.</title>
        <authorList>
            <person name="Brown T."/>
            <person name="Elewa A."/>
            <person name="Iarovenko S."/>
            <person name="Subramanian E."/>
            <person name="Araus A.J."/>
            <person name="Petzold A."/>
            <person name="Susuki M."/>
            <person name="Suzuki K.-i.T."/>
            <person name="Hayashi T."/>
            <person name="Toyoda A."/>
            <person name="Oliveira C."/>
            <person name="Osipova E."/>
            <person name="Leigh N.D."/>
            <person name="Simon A."/>
            <person name="Yun M.H."/>
        </authorList>
    </citation>
    <scope>NUCLEOTIDE SEQUENCE</scope>
    <source>
        <strain evidence="1">20211129_DDA</strain>
        <tissue evidence="1">Liver</tissue>
    </source>
</reference>
<proteinExistence type="predicted"/>
<dbReference type="EMBL" id="JANPWB010000008">
    <property type="protein sequence ID" value="KAJ1167904.1"/>
    <property type="molecule type" value="Genomic_DNA"/>
</dbReference>
<evidence type="ECO:0000313" key="1">
    <source>
        <dbReference type="EMBL" id="KAJ1167904.1"/>
    </source>
</evidence>
<accession>A0AAV7SVC6</accession>
<dbReference type="Proteomes" id="UP001066276">
    <property type="component" value="Chromosome 4_2"/>
</dbReference>
<gene>
    <name evidence="1" type="ORF">NDU88_008289</name>
</gene>